<evidence type="ECO:0000256" key="3">
    <source>
        <dbReference type="RuleBase" id="RU361235"/>
    </source>
</evidence>
<keyword evidence="2 3" id="KW-0378">Hydrolase</keyword>
<dbReference type="Gene3D" id="3.40.50.1820">
    <property type="entry name" value="alpha/beta hydrolase"/>
    <property type="match status" value="1"/>
</dbReference>
<evidence type="ECO:0000313" key="7">
    <source>
        <dbReference type="EMBL" id="KAL2042966.1"/>
    </source>
</evidence>
<proteinExistence type="inferred from homology"/>
<gene>
    <name evidence="7" type="ORF">N7G274_004024</name>
</gene>
<dbReference type="InterPro" id="IPR050309">
    <property type="entry name" value="Type-B_Carboxylest/Lipase"/>
</dbReference>
<dbReference type="EC" id="3.1.1.-" evidence="3"/>
<dbReference type="InterPro" id="IPR019826">
    <property type="entry name" value="Carboxylesterase_B_AS"/>
</dbReference>
<dbReference type="Pfam" id="PF00135">
    <property type="entry name" value="COesterase"/>
    <property type="match status" value="1"/>
</dbReference>
<sequence length="646" mass="70787">MPSNQWQNDKGQSYSQSNSSVHGFHQEGSNVTHMVYDKNPRRRTMLASKRFWIIAITAMLLLGLVLGLSIGLTVGRPRSSVINNQPGSLQPSSPQPGSPQPSSSKPPAQLLGPVVDLGYTRYQGDRYPNGISQWLGIRYAQPPLGDLRFAAPQNVTPNNALQMATQRGHNCIGTRQSINQKPILSGNEGEDCLNLDIYAPSNVTTESKLPVYFFIQGGGFNSAYPTQNGTALIQASGGNIVVVSVNYRVSIYGFLASAEVQRKGSLNNGLKDQRMALKWVQDNINKFGGDPGHVVIGGPSAGGGSVALQLTAYGGRQDNLFHASAAESQSFAALRTVQESQYQYDNLLQRTQCTAANSGSSDTLSCLRKLNLTMLQEQNILIRFPNTNADALFPYAPTLDLDFIPRYTLDLFNTGDYLKLPAIWGDVSNEGTVFVPKSQTNTVSQSNDFLNAQYPELNRSQLDIIQTLYPPEPQHYPSIGNAGKYWRSTSDAYGHQRYICPGYFVNNITAFYKSKNANAGNWNYRYNVSDPNTIDAGLGTPHVAEQSAIWADTNPASYQGVNKPIIPLMQGYWISFIRTFNPNTMAISGAPVWKDWGDMSPKGGNQLLINSPDQHGGYSTSMTQLVDQTERDNCAQLLAWAAAIKQ</sequence>
<evidence type="ECO:0000256" key="4">
    <source>
        <dbReference type="SAM" id="MobiDB-lite"/>
    </source>
</evidence>
<feature type="region of interest" description="Disordered" evidence="4">
    <location>
        <begin position="81"/>
        <end position="110"/>
    </location>
</feature>
<protein>
    <recommendedName>
        <fullName evidence="3">Carboxylic ester hydrolase</fullName>
        <ecNumber evidence="3">3.1.1.-</ecNumber>
    </recommendedName>
</protein>
<evidence type="ECO:0000313" key="8">
    <source>
        <dbReference type="Proteomes" id="UP001590950"/>
    </source>
</evidence>
<evidence type="ECO:0000256" key="1">
    <source>
        <dbReference type="ARBA" id="ARBA00005964"/>
    </source>
</evidence>
<evidence type="ECO:0000259" key="6">
    <source>
        <dbReference type="Pfam" id="PF00135"/>
    </source>
</evidence>
<feature type="domain" description="Carboxylesterase type B" evidence="6">
    <location>
        <begin position="114"/>
        <end position="614"/>
    </location>
</feature>
<organism evidence="7 8">
    <name type="scientific">Stereocaulon virgatum</name>
    <dbReference type="NCBI Taxonomy" id="373712"/>
    <lineage>
        <taxon>Eukaryota</taxon>
        <taxon>Fungi</taxon>
        <taxon>Dikarya</taxon>
        <taxon>Ascomycota</taxon>
        <taxon>Pezizomycotina</taxon>
        <taxon>Lecanoromycetes</taxon>
        <taxon>OSLEUM clade</taxon>
        <taxon>Lecanoromycetidae</taxon>
        <taxon>Lecanorales</taxon>
        <taxon>Lecanorineae</taxon>
        <taxon>Stereocaulaceae</taxon>
        <taxon>Stereocaulon</taxon>
    </lineage>
</organism>
<dbReference type="Proteomes" id="UP001590950">
    <property type="component" value="Unassembled WGS sequence"/>
</dbReference>
<keyword evidence="5" id="KW-0472">Membrane</keyword>
<dbReference type="PROSITE" id="PS00122">
    <property type="entry name" value="CARBOXYLESTERASE_B_1"/>
    <property type="match status" value="1"/>
</dbReference>
<feature type="transmembrane region" description="Helical" evidence="5">
    <location>
        <begin position="51"/>
        <end position="74"/>
    </location>
</feature>
<evidence type="ECO:0000256" key="5">
    <source>
        <dbReference type="SAM" id="Phobius"/>
    </source>
</evidence>
<reference evidence="7 8" key="1">
    <citation type="submission" date="2024-09" db="EMBL/GenBank/DDBJ databases">
        <title>Rethinking Asexuality: The Enigmatic Case of Functional Sexual Genes in Lepraria (Stereocaulaceae).</title>
        <authorList>
            <person name="Doellman M."/>
            <person name="Sun Y."/>
            <person name="Barcenas-Pena A."/>
            <person name="Lumbsch H.T."/>
            <person name="Grewe F."/>
        </authorList>
    </citation>
    <scope>NUCLEOTIDE SEQUENCE [LARGE SCALE GENOMIC DNA]</scope>
    <source>
        <strain evidence="7 8">Mercado 3170</strain>
    </source>
</reference>
<keyword evidence="5" id="KW-0812">Transmembrane</keyword>
<comment type="caution">
    <text evidence="7">The sequence shown here is derived from an EMBL/GenBank/DDBJ whole genome shotgun (WGS) entry which is preliminary data.</text>
</comment>
<comment type="similarity">
    <text evidence="1 3">Belongs to the type-B carboxylesterase/lipase family.</text>
</comment>
<dbReference type="EMBL" id="JBEFKJ010000012">
    <property type="protein sequence ID" value="KAL2042966.1"/>
    <property type="molecule type" value="Genomic_DNA"/>
</dbReference>
<dbReference type="InterPro" id="IPR002018">
    <property type="entry name" value="CarbesteraseB"/>
</dbReference>
<dbReference type="InterPro" id="IPR029058">
    <property type="entry name" value="AB_hydrolase_fold"/>
</dbReference>
<dbReference type="PANTHER" id="PTHR11559">
    <property type="entry name" value="CARBOXYLESTERASE"/>
    <property type="match status" value="1"/>
</dbReference>
<evidence type="ECO:0000256" key="2">
    <source>
        <dbReference type="ARBA" id="ARBA00022801"/>
    </source>
</evidence>
<feature type="region of interest" description="Disordered" evidence="4">
    <location>
        <begin position="1"/>
        <end position="26"/>
    </location>
</feature>
<keyword evidence="5" id="KW-1133">Transmembrane helix</keyword>
<dbReference type="SUPFAM" id="SSF53474">
    <property type="entry name" value="alpha/beta-Hydrolases"/>
    <property type="match status" value="1"/>
</dbReference>
<keyword evidence="8" id="KW-1185">Reference proteome</keyword>
<accession>A0ABR4ADR2</accession>
<name>A0ABR4ADR2_9LECA</name>